<evidence type="ECO:0000313" key="1">
    <source>
        <dbReference type="EMBL" id="MCK0206842.1"/>
    </source>
</evidence>
<dbReference type="EMBL" id="JALKCG010000001">
    <property type="protein sequence ID" value="MCK0206842.1"/>
    <property type="molecule type" value="Genomic_DNA"/>
</dbReference>
<gene>
    <name evidence="1" type="ORF">MWN33_02220</name>
</gene>
<reference evidence="2" key="2">
    <citation type="submission" date="2023-07" db="EMBL/GenBank/DDBJ databases">
        <title>Ancylobacter moscoviensis sp. nov., facultatively methylotrophic bacteria from activated sludge and the reclassification of Starkeya novella (Starkey 1934) Kelly et al. 2000 as Ancylobacter novellus comb. nov., Starkeya koreensis Im et al. 2006 as Ancylobacter koreensis comb.nov., Angulomicrobium tetraedrale Vasil'eva et al. 1986 as Ancylobacter tetraedralis comb. nov., Angulomicrobium amanitiforme Fritz et al. 2004 as Ancylobacter amanitiformis comb. nov. and Methylorhabdus multivorans Doronina et al. 1996 as Ancylobacter multivorans comb. nov. and emended description of the genus Ancylobacter.</title>
        <authorList>
            <person name="Doronina N."/>
            <person name="Chemodurova A."/>
            <person name="Grouzdev D."/>
            <person name="Koziaeva V."/>
            <person name="Shi W."/>
            <person name="Wu L."/>
            <person name="Kaparullina E."/>
        </authorList>
    </citation>
    <scope>NUCLEOTIDE SEQUENCE [LARGE SCALE GENOMIC DNA]</scope>
    <source>
        <strain evidence="2">Jip08</strain>
    </source>
</reference>
<dbReference type="Proteomes" id="UP001202867">
    <property type="component" value="Unassembled WGS sequence"/>
</dbReference>
<evidence type="ECO:0008006" key="3">
    <source>
        <dbReference type="Google" id="ProtNLM"/>
    </source>
</evidence>
<comment type="caution">
    <text evidence="1">The sequence shown here is derived from an EMBL/GenBank/DDBJ whole genome shotgun (WGS) entry which is preliminary data.</text>
</comment>
<name>A0ABT0DHV4_9HYPH</name>
<reference evidence="1 2" key="1">
    <citation type="submission" date="2022-04" db="EMBL/GenBank/DDBJ databases">
        <authorList>
            <person name="Grouzdev D.S."/>
            <person name="Pantiukh K.S."/>
            <person name="Krutkina M.S."/>
        </authorList>
    </citation>
    <scope>NUCLEOTIDE SEQUENCE [LARGE SCALE GENOMIC DNA]</scope>
    <source>
        <strain evidence="1 2">Jip08</strain>
    </source>
</reference>
<organism evidence="1 2">
    <name type="scientific">Ancylobacter koreensis</name>
    <dbReference type="NCBI Taxonomy" id="266121"/>
    <lineage>
        <taxon>Bacteria</taxon>
        <taxon>Pseudomonadati</taxon>
        <taxon>Pseudomonadota</taxon>
        <taxon>Alphaproteobacteria</taxon>
        <taxon>Hyphomicrobiales</taxon>
        <taxon>Xanthobacteraceae</taxon>
        <taxon>Ancylobacter</taxon>
    </lineage>
</organism>
<sequence length="158" mass="17103">MKTVVPEAASADEISNLLGCTARRARQIAAEANIRPAGRGAFPVALVVQAALAAARRERGGSDESRARAEFAKTRTAEIAQRRAERARELIPVEDAIAAVEHVVAVAVSELVGLPARLSRDRAERRRIDDECRGVRSRIAKRLAAETVRLKTGDSDEQ</sequence>
<accession>A0ABT0DHV4</accession>
<keyword evidence="2" id="KW-1185">Reference proteome</keyword>
<dbReference type="RefSeq" id="WP_247198465.1">
    <property type="nucleotide sequence ID" value="NZ_JALKCG010000001.1"/>
</dbReference>
<proteinExistence type="predicted"/>
<evidence type="ECO:0000313" key="2">
    <source>
        <dbReference type="Proteomes" id="UP001202867"/>
    </source>
</evidence>
<protein>
    <recommendedName>
        <fullName evidence="3">Terminase small subunit</fullName>
    </recommendedName>
</protein>